<proteinExistence type="predicted"/>
<dbReference type="EMBL" id="JAPFFF010000003">
    <property type="protein sequence ID" value="KAK8894645.1"/>
    <property type="molecule type" value="Genomic_DNA"/>
</dbReference>
<feature type="region of interest" description="Disordered" evidence="1">
    <location>
        <begin position="1"/>
        <end position="49"/>
    </location>
</feature>
<accession>A0ABR2KU54</accession>
<feature type="domain" description="Serine aminopeptidase S33" evidence="2">
    <location>
        <begin position="79"/>
        <end position="319"/>
    </location>
</feature>
<evidence type="ECO:0000313" key="3">
    <source>
        <dbReference type="EMBL" id="KAK8894645.1"/>
    </source>
</evidence>
<dbReference type="InterPro" id="IPR051044">
    <property type="entry name" value="MAG_DAG_Lipase"/>
</dbReference>
<sequence length="347" mass="39057">MKAKRTSSAPNLPNSSAFLKENKAPSPIAQDSPENQNSTEQPNQKMPIDYSFDYDGENFTMQLNGEDLIGCQWLPPSRNPKFMIIFFHGLGAFLSINRPYFPTILANDGAIFGTDHFGHGRSPGERGCATDDDLFNELRLLIKRAKNVFPNIPLFLYGHSLGGLSVLSFICSHPEESEPLDGVIIEAPWLHETDATEKSLAVWLVGKIGKYIFKTFPIDASGGWDITIYPQKFIDNMNKSNLGHDYVTPLLYASAVCMRKAVLYNYTNWPRRLPLLFMQGGKDSSVGVNSNLKWAEKMRDLYPDKVKLVYHKNAQHAMLRGVESDIIFREIIDFITSNLSVITLKSE</sequence>
<name>A0ABR2KU54_9EUKA</name>
<dbReference type="InterPro" id="IPR029058">
    <property type="entry name" value="AB_hydrolase_fold"/>
</dbReference>
<dbReference type="Pfam" id="PF12146">
    <property type="entry name" value="Hydrolase_4"/>
    <property type="match status" value="1"/>
</dbReference>
<comment type="caution">
    <text evidence="3">The sequence shown here is derived from an EMBL/GenBank/DDBJ whole genome shotgun (WGS) entry which is preliminary data.</text>
</comment>
<evidence type="ECO:0000256" key="1">
    <source>
        <dbReference type="SAM" id="MobiDB-lite"/>
    </source>
</evidence>
<dbReference type="Proteomes" id="UP001470230">
    <property type="component" value="Unassembled WGS sequence"/>
</dbReference>
<dbReference type="PANTHER" id="PTHR11614">
    <property type="entry name" value="PHOSPHOLIPASE-RELATED"/>
    <property type="match status" value="1"/>
</dbReference>
<dbReference type="SUPFAM" id="SSF53474">
    <property type="entry name" value="alpha/beta-Hydrolases"/>
    <property type="match status" value="1"/>
</dbReference>
<gene>
    <name evidence="3" type="ORF">M9Y10_023082</name>
</gene>
<feature type="compositionally biased region" description="Polar residues" evidence="1">
    <location>
        <begin position="1"/>
        <end position="17"/>
    </location>
</feature>
<reference evidence="3 4" key="1">
    <citation type="submission" date="2024-04" db="EMBL/GenBank/DDBJ databases">
        <title>Tritrichomonas musculus Genome.</title>
        <authorList>
            <person name="Alves-Ferreira E."/>
            <person name="Grigg M."/>
            <person name="Lorenzi H."/>
            <person name="Galac M."/>
        </authorList>
    </citation>
    <scope>NUCLEOTIDE SEQUENCE [LARGE SCALE GENOMIC DNA]</scope>
    <source>
        <strain evidence="3 4">EAF2021</strain>
    </source>
</reference>
<evidence type="ECO:0000259" key="2">
    <source>
        <dbReference type="Pfam" id="PF12146"/>
    </source>
</evidence>
<dbReference type="Gene3D" id="3.40.50.1820">
    <property type="entry name" value="alpha/beta hydrolase"/>
    <property type="match status" value="1"/>
</dbReference>
<feature type="compositionally biased region" description="Polar residues" evidence="1">
    <location>
        <begin position="32"/>
        <end position="44"/>
    </location>
</feature>
<protein>
    <recommendedName>
        <fullName evidence="2">Serine aminopeptidase S33 domain-containing protein</fullName>
    </recommendedName>
</protein>
<dbReference type="InterPro" id="IPR022742">
    <property type="entry name" value="Hydrolase_4"/>
</dbReference>
<evidence type="ECO:0000313" key="4">
    <source>
        <dbReference type="Proteomes" id="UP001470230"/>
    </source>
</evidence>
<keyword evidence="4" id="KW-1185">Reference proteome</keyword>
<organism evidence="3 4">
    <name type="scientific">Tritrichomonas musculus</name>
    <dbReference type="NCBI Taxonomy" id="1915356"/>
    <lineage>
        <taxon>Eukaryota</taxon>
        <taxon>Metamonada</taxon>
        <taxon>Parabasalia</taxon>
        <taxon>Tritrichomonadida</taxon>
        <taxon>Tritrichomonadidae</taxon>
        <taxon>Tritrichomonas</taxon>
    </lineage>
</organism>